<name>A0A484GYH5_SOUCH</name>
<dbReference type="EMBL" id="QWLN02002230">
    <property type="protein sequence ID" value="TEA40802.1"/>
    <property type="molecule type" value="Genomic_DNA"/>
</dbReference>
<dbReference type="Proteomes" id="UP000295264">
    <property type="component" value="Unassembled WGS sequence"/>
</dbReference>
<feature type="region of interest" description="Disordered" evidence="1">
    <location>
        <begin position="1"/>
        <end position="20"/>
    </location>
</feature>
<reference evidence="2 3" key="1">
    <citation type="journal article" date="2018" name="Genomics">
        <title>Molecular footprints of inshore aquatic adaptation in Indo-Pacific humpback dolphin (Sousa chinensis).</title>
        <authorList>
            <person name="Ming Y."/>
            <person name="Jian J."/>
            <person name="Yu F."/>
            <person name="Yu X."/>
            <person name="Wang J."/>
            <person name="Liu W."/>
        </authorList>
    </citation>
    <scope>NUCLEOTIDE SEQUENCE [LARGE SCALE GENOMIC DNA]</scope>
    <source>
        <strain evidence="2">MY-2018</strain>
        <tissue evidence="2">Skin</tissue>
    </source>
</reference>
<feature type="non-terminal residue" evidence="2">
    <location>
        <position position="66"/>
    </location>
</feature>
<evidence type="ECO:0000313" key="3">
    <source>
        <dbReference type="Proteomes" id="UP000295264"/>
    </source>
</evidence>
<comment type="caution">
    <text evidence="2">The sequence shown here is derived from an EMBL/GenBank/DDBJ whole genome shotgun (WGS) entry which is preliminary data.</text>
</comment>
<keyword evidence="3" id="KW-1185">Reference proteome</keyword>
<gene>
    <name evidence="2" type="ORF">DBR06_SOUSAS19710002</name>
</gene>
<dbReference type="AlphaFoldDB" id="A0A484GYH5"/>
<protein>
    <submittedName>
        <fullName evidence="2">Uncharacterized protein</fullName>
    </submittedName>
</protein>
<evidence type="ECO:0000256" key="1">
    <source>
        <dbReference type="SAM" id="MobiDB-lite"/>
    </source>
</evidence>
<feature type="non-terminal residue" evidence="2">
    <location>
        <position position="1"/>
    </location>
</feature>
<accession>A0A484GYH5</accession>
<sequence length="66" mass="7447">PLRGRFLVEESREATHGTPASLRTFRSSVTWPPCTRNSTYLNENSLPPMERCQNLQAGLKTLSNKT</sequence>
<evidence type="ECO:0000313" key="2">
    <source>
        <dbReference type="EMBL" id="TEA40802.1"/>
    </source>
</evidence>
<proteinExistence type="predicted"/>
<feature type="compositionally biased region" description="Basic and acidic residues" evidence="1">
    <location>
        <begin position="1"/>
        <end position="15"/>
    </location>
</feature>
<organism evidence="2 3">
    <name type="scientific">Sousa chinensis</name>
    <name type="common">Indo-pacific humpbacked dolphin</name>
    <name type="synonym">Steno chinensis</name>
    <dbReference type="NCBI Taxonomy" id="103600"/>
    <lineage>
        <taxon>Eukaryota</taxon>
        <taxon>Metazoa</taxon>
        <taxon>Chordata</taxon>
        <taxon>Craniata</taxon>
        <taxon>Vertebrata</taxon>
        <taxon>Euteleostomi</taxon>
        <taxon>Mammalia</taxon>
        <taxon>Eutheria</taxon>
        <taxon>Laurasiatheria</taxon>
        <taxon>Artiodactyla</taxon>
        <taxon>Whippomorpha</taxon>
        <taxon>Cetacea</taxon>
        <taxon>Odontoceti</taxon>
        <taxon>Delphinidae</taxon>
        <taxon>Sousa</taxon>
    </lineage>
</organism>